<dbReference type="InterPro" id="IPR011990">
    <property type="entry name" value="TPR-like_helical_dom_sf"/>
</dbReference>
<evidence type="ECO:0000313" key="3">
    <source>
        <dbReference type="Proteomes" id="UP000265926"/>
    </source>
</evidence>
<dbReference type="OrthoDB" id="1109828at2"/>
<evidence type="ECO:0000256" key="1">
    <source>
        <dbReference type="SAM" id="SignalP"/>
    </source>
</evidence>
<dbReference type="Proteomes" id="UP000265926">
    <property type="component" value="Unassembled WGS sequence"/>
</dbReference>
<protein>
    <submittedName>
        <fullName evidence="2">SusD/RagB family nutrient-binding outer membrane lipoprotein</fullName>
    </submittedName>
</protein>
<feature type="signal peptide" evidence="1">
    <location>
        <begin position="1"/>
        <end position="23"/>
    </location>
</feature>
<dbReference type="SUPFAM" id="SSF48452">
    <property type="entry name" value="TPR-like"/>
    <property type="match status" value="1"/>
</dbReference>
<dbReference type="AlphaFoldDB" id="A0A399T3F3"/>
<proteinExistence type="predicted"/>
<dbReference type="Pfam" id="PF12771">
    <property type="entry name" value="SusD-like_2"/>
    <property type="match status" value="2"/>
</dbReference>
<dbReference type="PROSITE" id="PS51257">
    <property type="entry name" value="PROKAR_LIPOPROTEIN"/>
    <property type="match status" value="1"/>
</dbReference>
<sequence>MKKFNIKFITVLLGMLLAFGACHDLDDLNINPNNPDPEITDLNLLMPTIIINLGQGIVNLGIGDIAGVMQHTQKTGWSSGHNDYDWNNPGQSWGGFYDILRNADEFYNKAVEKELEFHQGVGLILKAYTFGMIADLWGEAPFSEALKAEQGPDFYKPVFDSQQDIYHGILAYLEEANTLLSKNSSEYTNINSTQDVLYEGDVSKWRKFANSLALRYYMRLQAKEPSVAQEGISKITGDPAKYPVITLAADEANVAYPGSSPGTSWPINMVFNIDPLGEYMRRKPCATLVEALQALNDPRLGVWAEKVEIPLVLVPGTGVDRIVDGKREISKDVEEAFLAKWEGEDNLYVDYDQEYVGIPVQTFSAQAYNLTPNYTQQAAYNPHVSQLNEMYKETSGALLQMRLLSAAEVNFILAEAALYSWAPGSPETYYDNGIKESFNAWDVADQFDDYIDGAGYNGLESIIQQKWIASWTAAAESWFDYRRTGLPDLQTGPSARREKLPLRFYYNINEDLSTNTANAEAAVARLEPTQYKGSDQTNNSAWSKFWLLQGTAKPY</sequence>
<gene>
    <name evidence="2" type="ORF">D1614_10445</name>
</gene>
<keyword evidence="2" id="KW-0449">Lipoprotein</keyword>
<organism evidence="2 3">
    <name type="scientific">Maribellus luteus</name>
    <dbReference type="NCBI Taxonomy" id="2305463"/>
    <lineage>
        <taxon>Bacteria</taxon>
        <taxon>Pseudomonadati</taxon>
        <taxon>Bacteroidota</taxon>
        <taxon>Bacteroidia</taxon>
        <taxon>Marinilabiliales</taxon>
        <taxon>Prolixibacteraceae</taxon>
        <taxon>Maribellus</taxon>
    </lineage>
</organism>
<keyword evidence="1" id="KW-0732">Signal</keyword>
<evidence type="ECO:0000313" key="2">
    <source>
        <dbReference type="EMBL" id="RIJ48423.1"/>
    </source>
</evidence>
<comment type="caution">
    <text evidence="2">The sequence shown here is derived from an EMBL/GenBank/DDBJ whole genome shotgun (WGS) entry which is preliminary data.</text>
</comment>
<dbReference type="EMBL" id="QWGR01000005">
    <property type="protein sequence ID" value="RIJ48423.1"/>
    <property type="molecule type" value="Genomic_DNA"/>
</dbReference>
<feature type="chain" id="PRO_5017447560" evidence="1">
    <location>
        <begin position="24"/>
        <end position="555"/>
    </location>
</feature>
<dbReference type="Gene3D" id="1.25.40.390">
    <property type="match status" value="1"/>
</dbReference>
<accession>A0A399T3F3</accession>
<dbReference type="RefSeq" id="WP_119438156.1">
    <property type="nucleotide sequence ID" value="NZ_QWGR01000005.1"/>
</dbReference>
<name>A0A399T3F3_9BACT</name>
<reference evidence="2 3" key="1">
    <citation type="submission" date="2018-08" db="EMBL/GenBank/DDBJ databases">
        <title>Pallidiluteibacterium maritimus gen. nov., sp. nov., isolated from coastal sediment.</title>
        <authorList>
            <person name="Zhou L.Y."/>
        </authorList>
    </citation>
    <scope>NUCLEOTIDE SEQUENCE [LARGE SCALE GENOMIC DNA]</scope>
    <source>
        <strain evidence="2 3">XSD2</strain>
    </source>
</reference>
<dbReference type="InterPro" id="IPR041662">
    <property type="entry name" value="SusD-like_2"/>
</dbReference>
<keyword evidence="3" id="KW-1185">Reference proteome</keyword>